<dbReference type="PANTHER" id="PTHR30521">
    <property type="entry name" value="DEFERROCHELATASE/PEROXIDASE"/>
    <property type="match status" value="1"/>
</dbReference>
<proteinExistence type="inferred from homology"/>
<dbReference type="InterPro" id="IPR049509">
    <property type="entry name" value="DyP_N"/>
</dbReference>
<evidence type="ECO:0000313" key="12">
    <source>
        <dbReference type="EMBL" id="UJO20094.1"/>
    </source>
</evidence>
<evidence type="ECO:0000259" key="11">
    <source>
        <dbReference type="Pfam" id="PF21105"/>
    </source>
</evidence>
<reference evidence="12" key="2">
    <citation type="journal article" date="2022" name="Microb. Genom.">
        <title>A chromosome-scale genome assembly of the tomato pathogen Cladosporium fulvum reveals a compartmentalized genome architecture and the presence of a dispensable chromosome.</title>
        <authorList>
            <person name="Zaccaron A.Z."/>
            <person name="Chen L.H."/>
            <person name="Samaras A."/>
            <person name="Stergiopoulos I."/>
        </authorList>
    </citation>
    <scope>NUCLEOTIDE SEQUENCE</scope>
    <source>
        <strain evidence="12">Race5_Kim</strain>
    </source>
</reference>
<feature type="region of interest" description="Disordered" evidence="9">
    <location>
        <begin position="354"/>
        <end position="373"/>
    </location>
</feature>
<evidence type="ECO:0000256" key="7">
    <source>
        <dbReference type="ARBA" id="ARBA00023004"/>
    </source>
</evidence>
<dbReference type="GO" id="GO:0020037">
    <property type="term" value="F:heme binding"/>
    <property type="evidence" value="ECO:0007669"/>
    <property type="project" value="InterPro"/>
</dbReference>
<feature type="domain" description="Dyp-type peroxidase C-terminal" evidence="10">
    <location>
        <begin position="245"/>
        <end position="417"/>
    </location>
</feature>
<sequence length="509" mass="55331">MGSITDLSNVQGDILLDGLNKEVETFAFFNIPSGQEAAFARALRNVAQEEITSTQNALSTKRDIRDCRSDPQLGAVMSRVPTVGANISFTFSGLQKISRVVSGLDVQSLSGGSFGSGMKQTAVSGLQDPIKPDTQDPAWTDQWLNNQLDGVLLVAGQTTQLVQDKLNRITQLFGAAVKIAFKIDGNVRPGDQRGKEHFGYQDGISQPIVGGLPGLTKEESFVPPGQDIIDQGVILCGRPGDAQAQSRPPWMLDGSFLVFRQLKQNVADWDDFLQQSSNTLGTFKDQLGARLIGRWKSGCPINLQADFDDVNIGKDKMRNNLFEYDPPGLDKNNDFTITSGMRLVCPIGAHIRKTNPRGDQFGPNDDPRKNVNPHRILRRGIPYGPEQEQDPSAERGLLFACYQSDLDQGFDFIQKFWANSTTFRFPGAGVDAVMGQTNTSPTVGMKGLFPQDANRELQLPGINRFVVPRGGEYFFSPSIPAMTGVMSNVVATSGDANGANGHGQVPLGH</sequence>
<dbReference type="GO" id="GO:0004601">
    <property type="term" value="F:peroxidase activity"/>
    <property type="evidence" value="ECO:0007669"/>
    <property type="project" value="UniProtKB-KW"/>
</dbReference>
<dbReference type="GO" id="GO:0005829">
    <property type="term" value="C:cytosol"/>
    <property type="evidence" value="ECO:0007669"/>
    <property type="project" value="TreeGrafter"/>
</dbReference>
<evidence type="ECO:0000256" key="5">
    <source>
        <dbReference type="ARBA" id="ARBA00022729"/>
    </source>
</evidence>
<comment type="similarity">
    <text evidence="8">Belongs to the DyP-type peroxidase family.</text>
</comment>
<evidence type="ECO:0000256" key="6">
    <source>
        <dbReference type="ARBA" id="ARBA00023002"/>
    </source>
</evidence>
<dbReference type="SUPFAM" id="SSF54909">
    <property type="entry name" value="Dimeric alpha+beta barrel"/>
    <property type="match status" value="1"/>
</dbReference>
<evidence type="ECO:0000256" key="9">
    <source>
        <dbReference type="SAM" id="MobiDB-lite"/>
    </source>
</evidence>
<keyword evidence="4" id="KW-0479">Metal-binding</keyword>
<dbReference type="PANTHER" id="PTHR30521:SF4">
    <property type="entry name" value="DEFERROCHELATASE"/>
    <property type="match status" value="1"/>
</dbReference>
<dbReference type="Proteomes" id="UP000756132">
    <property type="component" value="Chromosome 7"/>
</dbReference>
<name>A0A9Q8URS0_PASFU</name>
<dbReference type="EMBL" id="CP090169">
    <property type="protein sequence ID" value="UJO20094.1"/>
    <property type="molecule type" value="Genomic_DNA"/>
</dbReference>
<protein>
    <submittedName>
        <fullName evidence="12">Dye-decolorizing peroxidase</fullName>
    </submittedName>
</protein>
<dbReference type="NCBIfam" id="TIGR01413">
    <property type="entry name" value="Dyp_perox_fam"/>
    <property type="match status" value="1"/>
</dbReference>
<evidence type="ECO:0000259" key="10">
    <source>
        <dbReference type="Pfam" id="PF20628"/>
    </source>
</evidence>
<dbReference type="OrthoDB" id="3207336at2759"/>
<dbReference type="PROSITE" id="PS51404">
    <property type="entry name" value="DYP_PEROXIDASE"/>
    <property type="match status" value="1"/>
</dbReference>
<dbReference type="InterPro" id="IPR048328">
    <property type="entry name" value="Dyp_perox_C"/>
</dbReference>
<organism evidence="12 13">
    <name type="scientific">Passalora fulva</name>
    <name type="common">Tomato leaf mold</name>
    <name type="synonym">Cladosporium fulvum</name>
    <dbReference type="NCBI Taxonomy" id="5499"/>
    <lineage>
        <taxon>Eukaryota</taxon>
        <taxon>Fungi</taxon>
        <taxon>Dikarya</taxon>
        <taxon>Ascomycota</taxon>
        <taxon>Pezizomycotina</taxon>
        <taxon>Dothideomycetes</taxon>
        <taxon>Dothideomycetidae</taxon>
        <taxon>Mycosphaerellales</taxon>
        <taxon>Mycosphaerellaceae</taxon>
        <taxon>Fulvia</taxon>
    </lineage>
</organism>
<dbReference type="RefSeq" id="XP_047764460.1">
    <property type="nucleotide sequence ID" value="XM_047909902.1"/>
</dbReference>
<comment type="cofactor">
    <cofactor evidence="1">
        <name>heme b</name>
        <dbReference type="ChEBI" id="CHEBI:60344"/>
    </cofactor>
</comment>
<keyword evidence="7" id="KW-0408">Iron</keyword>
<evidence type="ECO:0000256" key="1">
    <source>
        <dbReference type="ARBA" id="ARBA00001970"/>
    </source>
</evidence>
<dbReference type="AlphaFoldDB" id="A0A9Q8URS0"/>
<keyword evidence="6" id="KW-0560">Oxidoreductase</keyword>
<keyword evidence="5" id="KW-0732">Signal</keyword>
<dbReference type="OMA" id="HELGNEH"/>
<evidence type="ECO:0000256" key="8">
    <source>
        <dbReference type="ARBA" id="ARBA00025737"/>
    </source>
</evidence>
<keyword evidence="3" id="KW-0349">Heme</keyword>
<evidence type="ECO:0000256" key="3">
    <source>
        <dbReference type="ARBA" id="ARBA00022617"/>
    </source>
</evidence>
<gene>
    <name evidence="12" type="ORF">CLAFUR5_10754</name>
</gene>
<feature type="domain" description="DyP dimeric alpha+beta barrel" evidence="11">
    <location>
        <begin position="9"/>
        <end position="189"/>
    </location>
</feature>
<dbReference type="GO" id="GO:0046872">
    <property type="term" value="F:metal ion binding"/>
    <property type="evidence" value="ECO:0007669"/>
    <property type="project" value="UniProtKB-KW"/>
</dbReference>
<dbReference type="InterPro" id="IPR011008">
    <property type="entry name" value="Dimeric_a/b-barrel"/>
</dbReference>
<reference evidence="12" key="1">
    <citation type="submission" date="2021-12" db="EMBL/GenBank/DDBJ databases">
        <authorList>
            <person name="Zaccaron A."/>
            <person name="Stergiopoulos I."/>
        </authorList>
    </citation>
    <scope>NUCLEOTIDE SEQUENCE</scope>
    <source>
        <strain evidence="12">Race5_Kim</strain>
    </source>
</reference>
<keyword evidence="2 12" id="KW-0575">Peroxidase</keyword>
<evidence type="ECO:0000256" key="4">
    <source>
        <dbReference type="ARBA" id="ARBA00022723"/>
    </source>
</evidence>
<dbReference type="GeneID" id="71990632"/>
<evidence type="ECO:0000256" key="2">
    <source>
        <dbReference type="ARBA" id="ARBA00022559"/>
    </source>
</evidence>
<dbReference type="InterPro" id="IPR006314">
    <property type="entry name" value="Dyp_peroxidase"/>
</dbReference>
<dbReference type="KEGG" id="ffu:CLAFUR5_10754"/>
<dbReference type="Pfam" id="PF20628">
    <property type="entry name" value="Dyp_perox_C"/>
    <property type="match status" value="1"/>
</dbReference>
<evidence type="ECO:0000313" key="13">
    <source>
        <dbReference type="Proteomes" id="UP000756132"/>
    </source>
</evidence>
<dbReference type="Pfam" id="PF21105">
    <property type="entry name" value="DyP_N"/>
    <property type="match status" value="1"/>
</dbReference>
<keyword evidence="13" id="KW-1185">Reference proteome</keyword>
<accession>A0A9Q8URS0</accession>